<organism evidence="2 3">
    <name type="scientific">Rotaria socialis</name>
    <dbReference type="NCBI Taxonomy" id="392032"/>
    <lineage>
        <taxon>Eukaryota</taxon>
        <taxon>Metazoa</taxon>
        <taxon>Spiralia</taxon>
        <taxon>Gnathifera</taxon>
        <taxon>Rotifera</taxon>
        <taxon>Eurotatoria</taxon>
        <taxon>Bdelloidea</taxon>
        <taxon>Philodinida</taxon>
        <taxon>Philodinidae</taxon>
        <taxon>Rotaria</taxon>
    </lineage>
</organism>
<accession>A0A817Y9M8</accession>
<reference evidence="2" key="1">
    <citation type="submission" date="2021-02" db="EMBL/GenBank/DDBJ databases">
        <authorList>
            <person name="Nowell W R."/>
        </authorList>
    </citation>
    <scope>NUCLEOTIDE SEQUENCE</scope>
</reference>
<feature type="region of interest" description="Disordered" evidence="1">
    <location>
        <begin position="19"/>
        <end position="52"/>
    </location>
</feature>
<dbReference type="AlphaFoldDB" id="A0A817Y9M8"/>
<evidence type="ECO:0000313" key="2">
    <source>
        <dbReference type="EMBL" id="CAF3378831.1"/>
    </source>
</evidence>
<comment type="caution">
    <text evidence="2">The sequence shown here is derived from an EMBL/GenBank/DDBJ whole genome shotgun (WGS) entry which is preliminary data.</text>
</comment>
<name>A0A817Y9M8_9BILA</name>
<evidence type="ECO:0000256" key="1">
    <source>
        <dbReference type="SAM" id="MobiDB-lite"/>
    </source>
</evidence>
<dbReference type="Proteomes" id="UP000663869">
    <property type="component" value="Unassembled WGS sequence"/>
</dbReference>
<gene>
    <name evidence="2" type="ORF">FME351_LOCUS7044</name>
</gene>
<protein>
    <submittedName>
        <fullName evidence="2">Uncharacterized protein</fullName>
    </submittedName>
</protein>
<proteinExistence type="predicted"/>
<evidence type="ECO:0000313" key="3">
    <source>
        <dbReference type="Proteomes" id="UP000663869"/>
    </source>
</evidence>
<dbReference type="EMBL" id="CAJNYU010000644">
    <property type="protein sequence ID" value="CAF3378831.1"/>
    <property type="molecule type" value="Genomic_DNA"/>
</dbReference>
<sequence>MRLVNDSPILNATTPLNASPVIRSVNPGRRNVRPGKSPLKNNTTTKKIPSRGIASIDDTPMKICGNHDTAEKNMARMEAASVEKNVYSALNRFSCWDTFSYGILVGIKRKAKYNS</sequence>